<name>A0A7S1VR45_9EUKA</name>
<evidence type="ECO:0000256" key="13">
    <source>
        <dbReference type="ARBA" id="ARBA00023098"/>
    </source>
</evidence>
<keyword evidence="8" id="KW-0444">Lipid biosynthesis</keyword>
<evidence type="ECO:0000256" key="15">
    <source>
        <dbReference type="ARBA" id="ARBA00023136"/>
    </source>
</evidence>
<dbReference type="Pfam" id="PF09139">
    <property type="entry name" value="Tam41_Mmp37"/>
    <property type="match status" value="1"/>
</dbReference>
<keyword evidence="13" id="KW-0443">Lipid metabolism</keyword>
<dbReference type="GO" id="GO:0004605">
    <property type="term" value="F:phosphatidate cytidylyltransferase activity"/>
    <property type="evidence" value="ECO:0007669"/>
    <property type="project" value="UniProtKB-EC"/>
</dbReference>
<organism evidence="19">
    <name type="scientific">Sexangularia sp. CB-2014</name>
    <dbReference type="NCBI Taxonomy" id="1486929"/>
    <lineage>
        <taxon>Eukaryota</taxon>
        <taxon>Amoebozoa</taxon>
        <taxon>Tubulinea</taxon>
        <taxon>Elardia</taxon>
        <taxon>Arcellinida</taxon>
        <taxon>Arcellinida incertae sedis</taxon>
        <taxon>Sexangularia</taxon>
    </lineage>
</organism>
<comment type="similarity">
    <text evidence="5">Belongs to the TAM41 family.</text>
</comment>
<comment type="pathway">
    <text evidence="4">Lipid metabolism.</text>
</comment>
<evidence type="ECO:0000256" key="12">
    <source>
        <dbReference type="ARBA" id="ARBA00022842"/>
    </source>
</evidence>
<gene>
    <name evidence="19" type="ORF">SSP0437_LOCUS11895</name>
</gene>
<keyword evidence="9" id="KW-0808">Transferase</keyword>
<evidence type="ECO:0000256" key="16">
    <source>
        <dbReference type="ARBA" id="ARBA00023209"/>
    </source>
</evidence>
<keyword evidence="14" id="KW-0496">Mitochondrion</keyword>
<dbReference type="AlphaFoldDB" id="A0A7S1VR45"/>
<comment type="pathway">
    <text evidence="3">Phospholipid metabolism; CDP-diacylglycerol biosynthesis; CDP-diacylglycerol from sn-glycerol 3-phosphate: step 3/3.</text>
</comment>
<evidence type="ECO:0000256" key="5">
    <source>
        <dbReference type="ARBA" id="ARBA00005458"/>
    </source>
</evidence>
<evidence type="ECO:0000256" key="6">
    <source>
        <dbReference type="ARBA" id="ARBA00012487"/>
    </source>
</evidence>
<dbReference type="InterPro" id="IPR015222">
    <property type="entry name" value="Tam41"/>
</dbReference>
<evidence type="ECO:0000256" key="3">
    <source>
        <dbReference type="ARBA" id="ARBA00005119"/>
    </source>
</evidence>
<evidence type="ECO:0000256" key="14">
    <source>
        <dbReference type="ARBA" id="ARBA00023128"/>
    </source>
</evidence>
<evidence type="ECO:0000313" key="19">
    <source>
        <dbReference type="EMBL" id="CAD9308402.1"/>
    </source>
</evidence>
<accession>A0A7S1VR45</accession>
<dbReference type="PANTHER" id="PTHR13619:SF0">
    <property type="entry name" value="PHOSPHATIDATE CYTIDYLYLTRANSFERASE, MITOCHONDRIAL"/>
    <property type="match status" value="1"/>
</dbReference>
<dbReference type="GO" id="GO:0016024">
    <property type="term" value="P:CDP-diacylglycerol biosynthetic process"/>
    <property type="evidence" value="ECO:0007669"/>
    <property type="project" value="UniProtKB-UniPathway"/>
</dbReference>
<evidence type="ECO:0000256" key="2">
    <source>
        <dbReference type="ARBA" id="ARBA00004443"/>
    </source>
</evidence>
<comment type="subcellular location">
    <subcellularLocation>
        <location evidence="2">Mitochondrion inner membrane</location>
        <topology evidence="2">Peripheral membrane protein</topology>
        <orientation evidence="2">Matrix side</orientation>
    </subcellularLocation>
</comment>
<sequence length="352" mass="38497">MYPLPAFVQVHPFPSLLNSLVVRSIFKMSPLLVTTPALTNLIVKSLPTATVGNLCMGIGYGSGVVGQAGGTRGGMVDLLLVSSESSDLVRAIAQPGVVQEQLWRQWNERVMHFSPFLEWQGTSVKVGIVSEHLAIRDATNWHFLSFAGRMHKPTVEAVRCHSAPLAAALHANLVGALSLALLRQPLSQRHVAWSTLVPDLVRLSYDGDIRRTLGAERADKVTAIAGPQASLFPAYYADAVRTLGLRPHRWTVEREAVGEVAAARAHLVQLLNHIPIAPAGWRARVAWCNTLEEVEQVRQTTVETMLATARRRVRLSSTRQLVYSTFSVGPAKSLRYALEKLKKGVLSGMVRG</sequence>
<dbReference type="EMBL" id="HBGL01015197">
    <property type="protein sequence ID" value="CAD9308402.1"/>
    <property type="molecule type" value="Transcribed_RNA"/>
</dbReference>
<dbReference type="UniPathway" id="UPA00557">
    <property type="reaction ID" value="UER00614"/>
</dbReference>
<evidence type="ECO:0000256" key="10">
    <source>
        <dbReference type="ARBA" id="ARBA00022695"/>
    </source>
</evidence>
<evidence type="ECO:0000256" key="11">
    <source>
        <dbReference type="ARBA" id="ARBA00022792"/>
    </source>
</evidence>
<evidence type="ECO:0000256" key="4">
    <source>
        <dbReference type="ARBA" id="ARBA00005189"/>
    </source>
</evidence>
<comment type="cofactor">
    <cofactor evidence="1">
        <name>Mg(2+)</name>
        <dbReference type="ChEBI" id="CHEBI:18420"/>
    </cofactor>
</comment>
<keyword evidence="12" id="KW-0460">Magnesium</keyword>
<evidence type="ECO:0000256" key="17">
    <source>
        <dbReference type="ARBA" id="ARBA00023264"/>
    </source>
</evidence>
<proteinExistence type="inferred from homology"/>
<evidence type="ECO:0000256" key="18">
    <source>
        <dbReference type="ARBA" id="ARBA00029893"/>
    </source>
</evidence>
<evidence type="ECO:0000256" key="9">
    <source>
        <dbReference type="ARBA" id="ARBA00022679"/>
    </source>
</evidence>
<keyword evidence="11" id="KW-0999">Mitochondrion inner membrane</keyword>
<keyword evidence="17" id="KW-1208">Phospholipid metabolism</keyword>
<evidence type="ECO:0000256" key="1">
    <source>
        <dbReference type="ARBA" id="ARBA00001946"/>
    </source>
</evidence>
<keyword evidence="10" id="KW-0548">Nucleotidyltransferase</keyword>
<dbReference type="GO" id="GO:0005743">
    <property type="term" value="C:mitochondrial inner membrane"/>
    <property type="evidence" value="ECO:0007669"/>
    <property type="project" value="UniProtKB-SubCell"/>
</dbReference>
<dbReference type="EC" id="2.7.7.41" evidence="6"/>
<protein>
    <recommendedName>
        <fullName evidence="7">Phosphatidate cytidylyltransferase, mitochondrial</fullName>
        <ecNumber evidence="6">2.7.7.41</ecNumber>
    </recommendedName>
    <alternativeName>
        <fullName evidence="18">CDP-diacylglycerol synthase</fullName>
    </alternativeName>
</protein>
<keyword evidence="15" id="KW-0472">Membrane</keyword>
<reference evidence="19" key="1">
    <citation type="submission" date="2021-01" db="EMBL/GenBank/DDBJ databases">
        <authorList>
            <person name="Corre E."/>
            <person name="Pelletier E."/>
            <person name="Niang G."/>
            <person name="Scheremetjew M."/>
            <person name="Finn R."/>
            <person name="Kale V."/>
            <person name="Holt S."/>
            <person name="Cochrane G."/>
            <person name="Meng A."/>
            <person name="Brown T."/>
            <person name="Cohen L."/>
        </authorList>
    </citation>
    <scope>NUCLEOTIDE SEQUENCE</scope>
    <source>
        <strain evidence="19">ATCC 50979</strain>
    </source>
</reference>
<evidence type="ECO:0000256" key="8">
    <source>
        <dbReference type="ARBA" id="ARBA00022516"/>
    </source>
</evidence>
<dbReference type="GO" id="GO:0032049">
    <property type="term" value="P:cardiolipin biosynthetic process"/>
    <property type="evidence" value="ECO:0007669"/>
    <property type="project" value="InterPro"/>
</dbReference>
<keyword evidence="16" id="KW-0594">Phospholipid biosynthesis</keyword>
<evidence type="ECO:0000256" key="7">
    <source>
        <dbReference type="ARBA" id="ARBA00018337"/>
    </source>
</evidence>
<dbReference type="PANTHER" id="PTHR13619">
    <property type="entry name" value="PHOSPHATIDATE CYTIDYLYLTRANSFERASE, MITOCHONDRIAL"/>
    <property type="match status" value="1"/>
</dbReference>